<name>A0A9Q0MBD2_BLOTA</name>
<dbReference type="Proteomes" id="UP001142055">
    <property type="component" value="Chromosome 1"/>
</dbReference>
<feature type="coiled-coil region" evidence="3">
    <location>
        <begin position="332"/>
        <end position="380"/>
    </location>
</feature>
<dbReference type="GO" id="GO:0070840">
    <property type="term" value="F:dynein complex binding"/>
    <property type="evidence" value="ECO:0007669"/>
    <property type="project" value="InterPro"/>
</dbReference>
<feature type="coiled-coil region" evidence="3">
    <location>
        <begin position="6"/>
        <end position="258"/>
    </location>
</feature>
<dbReference type="PANTHER" id="PTHR31233:SF6">
    <property type="entry name" value="PROTEIN BICAUDAL D"/>
    <property type="match status" value="1"/>
</dbReference>
<dbReference type="PANTHER" id="PTHR31233">
    <property type="entry name" value="BICAUDAL D FAMILY MEMBER"/>
    <property type="match status" value="1"/>
</dbReference>
<dbReference type="Pfam" id="PF09730">
    <property type="entry name" value="BicD"/>
    <property type="match status" value="3"/>
</dbReference>
<evidence type="ECO:0000313" key="4">
    <source>
        <dbReference type="EMBL" id="KAJ6222118.1"/>
    </source>
</evidence>
<reference evidence="4" key="1">
    <citation type="submission" date="2022-12" db="EMBL/GenBank/DDBJ databases">
        <title>Genome assemblies of Blomia tropicalis.</title>
        <authorList>
            <person name="Cui Y."/>
        </authorList>
    </citation>
    <scope>NUCLEOTIDE SEQUENCE</scope>
    <source>
        <tissue evidence="4">Adult mites</tissue>
    </source>
</reference>
<dbReference type="GO" id="GO:0005794">
    <property type="term" value="C:Golgi apparatus"/>
    <property type="evidence" value="ECO:0007669"/>
    <property type="project" value="TreeGrafter"/>
</dbReference>
<evidence type="ECO:0000256" key="3">
    <source>
        <dbReference type="SAM" id="Coils"/>
    </source>
</evidence>
<keyword evidence="2 3" id="KW-0175">Coiled coil</keyword>
<comment type="caution">
    <text evidence="4">The sequence shown here is derived from an EMBL/GenBank/DDBJ whole genome shotgun (WGS) entry which is preliminary data.</text>
</comment>
<evidence type="ECO:0008006" key="6">
    <source>
        <dbReference type="Google" id="ProtNLM"/>
    </source>
</evidence>
<keyword evidence="5" id="KW-1185">Reference proteome</keyword>
<organism evidence="4 5">
    <name type="scientific">Blomia tropicalis</name>
    <name type="common">Mite</name>
    <dbReference type="NCBI Taxonomy" id="40697"/>
    <lineage>
        <taxon>Eukaryota</taxon>
        <taxon>Metazoa</taxon>
        <taxon>Ecdysozoa</taxon>
        <taxon>Arthropoda</taxon>
        <taxon>Chelicerata</taxon>
        <taxon>Arachnida</taxon>
        <taxon>Acari</taxon>
        <taxon>Acariformes</taxon>
        <taxon>Sarcoptiformes</taxon>
        <taxon>Astigmata</taxon>
        <taxon>Glycyphagoidea</taxon>
        <taxon>Echimyopodidae</taxon>
        <taxon>Blomia</taxon>
    </lineage>
</organism>
<dbReference type="AlphaFoldDB" id="A0A9Q0MBD2"/>
<feature type="coiled-coil region" evidence="3">
    <location>
        <begin position="569"/>
        <end position="709"/>
    </location>
</feature>
<dbReference type="InterPro" id="IPR018477">
    <property type="entry name" value="BICD"/>
</dbReference>
<proteinExistence type="inferred from homology"/>
<evidence type="ECO:0000256" key="2">
    <source>
        <dbReference type="ARBA" id="ARBA00023054"/>
    </source>
</evidence>
<dbReference type="Gene3D" id="6.10.250.2470">
    <property type="match status" value="1"/>
</dbReference>
<dbReference type="EMBL" id="JAPWDV010000001">
    <property type="protein sequence ID" value="KAJ6222118.1"/>
    <property type="molecule type" value="Genomic_DNA"/>
</dbReference>
<gene>
    <name evidence="4" type="ORF">RDWZM_000663</name>
</gene>
<evidence type="ECO:0000256" key="1">
    <source>
        <dbReference type="ARBA" id="ARBA00010061"/>
    </source>
</evidence>
<evidence type="ECO:0000313" key="5">
    <source>
        <dbReference type="Proteomes" id="UP001142055"/>
    </source>
</evidence>
<dbReference type="GO" id="GO:0072393">
    <property type="term" value="P:microtubule anchoring at microtubule organizing center"/>
    <property type="evidence" value="ECO:0007669"/>
    <property type="project" value="TreeGrafter"/>
</dbReference>
<comment type="similarity">
    <text evidence="1">Belongs to the BicD family.</text>
</comment>
<dbReference type="GO" id="GO:0008093">
    <property type="term" value="F:cytoskeletal anchor activity"/>
    <property type="evidence" value="ECO:0007669"/>
    <property type="project" value="InterPro"/>
</dbReference>
<protein>
    <recommendedName>
        <fullName evidence="6">Protein bicaudal D</fullName>
    </recommendedName>
</protein>
<dbReference type="GO" id="GO:0005829">
    <property type="term" value="C:cytosol"/>
    <property type="evidence" value="ECO:0007669"/>
    <property type="project" value="TreeGrafter"/>
</dbReference>
<sequence>MEPNDAATISNEIAILKADIERLNDELKTATAEKIQSAQYGLVLLDEKEELQKKYDDLEARYELKKKDFEDINEALNKLQTIQRVSTTSGIEQEEQLLQESAKKEENFTSTLIELERELKQARNELKNLQDDRDKYQQENLKLIEKKEINEKERKKLISELKDFKLRESRLLSENNELDEENISLQKQVSLLKSSQVDIETYKVEIQSLQSLIETLQNQIEENKILKGIAEKQTQEALEALQSEREQKYAIKKELDKKLNSETYLNINSFVGFSGLKFENDLQCDAVDNYDEAIDENNTLKQIESEFLNSDGFVQPPSLEGSLFSEVHINEIKKFERLLEESDSQKHQLMQRLNETQNLLEKTQTELNAQTSKVDKIFEELNTLNLDDTNDESNDPDLSHLKQLVKSKISNIDLNGYRNELKRLQNVVQQFETDALHHQGDHDILSKLLKEFYSNYNQTYDELSIVSEELASIYHHICLINGQTPDRVILNHMQPNFESNSKIDQLKEKLHKMNDTLNEVKAVECNLVLDTVKDQLKVLKSAIDTVIENRSFKHSSNSNQDGTEQPTSLLSTVQEIDDLQDQIVRLKSLLSTKREQIASLRTVLKTNKQTAEVALANLKSKYETEKAVVTETMTKLRNELKALKEDAATFASLRSMFAARCEDYVSQIDELQRKYKASEDEKKTLNSLLRIVIQQKLSLTEKLEELEMDRERQSLGRTNNGIKKFVFV</sequence>
<accession>A0A9Q0MBD2</accession>
<dbReference type="GO" id="GO:0034452">
    <property type="term" value="F:dynactin binding"/>
    <property type="evidence" value="ECO:0007669"/>
    <property type="project" value="TreeGrafter"/>
</dbReference>
<dbReference type="OMA" id="EVHINEI"/>
<dbReference type="GO" id="GO:0070507">
    <property type="term" value="P:regulation of microtubule cytoskeleton organization"/>
    <property type="evidence" value="ECO:0007669"/>
    <property type="project" value="TreeGrafter"/>
</dbReference>